<dbReference type="PANTHER" id="PTHR47592:SF27">
    <property type="entry name" value="OS08G0421700 PROTEIN"/>
    <property type="match status" value="1"/>
</dbReference>
<comment type="caution">
    <text evidence="1">The sequence shown here is derived from an EMBL/GenBank/DDBJ whole genome shotgun (WGS) entry which is preliminary data.</text>
</comment>
<reference evidence="2" key="1">
    <citation type="submission" date="2024-07" db="EMBL/GenBank/DDBJ databases">
        <title>Two chromosome-level genome assemblies of Korean endemic species Abeliophyllum distichum and Forsythia ovata (Oleaceae).</title>
        <authorList>
            <person name="Jang H."/>
        </authorList>
    </citation>
    <scope>NUCLEOTIDE SEQUENCE [LARGE SCALE GENOMIC DNA]</scope>
</reference>
<gene>
    <name evidence="1" type="ORF">Adt_31522</name>
</gene>
<sequence>MATDPITKVVATENQTMSQVPSFAVTQTMAPIGHGKEDIQAVSIVEAWKYSDFLCQNYVMNGLTDSLYNVYTTMKTAKELWESLDRKYKTKDAGAKKFIVGRFLDYKMVDLKTVISQIQKLQVILHEIHAEGMSLSETFQVAAIIEKLPPAWKDFKNYLKHKRKKKFLEKYYNCDRVGHRSLECMLPKRNNKKEVNMVDDIANDMSEMSLVAVISKVNLVGSNPREWWIDTGATRHVC</sequence>
<proteinExistence type="predicted"/>
<dbReference type="PANTHER" id="PTHR47592">
    <property type="entry name" value="PBF68 PROTEIN"/>
    <property type="match status" value="1"/>
</dbReference>
<organism evidence="1 2">
    <name type="scientific">Abeliophyllum distichum</name>
    <dbReference type="NCBI Taxonomy" id="126358"/>
    <lineage>
        <taxon>Eukaryota</taxon>
        <taxon>Viridiplantae</taxon>
        <taxon>Streptophyta</taxon>
        <taxon>Embryophyta</taxon>
        <taxon>Tracheophyta</taxon>
        <taxon>Spermatophyta</taxon>
        <taxon>Magnoliopsida</taxon>
        <taxon>eudicotyledons</taxon>
        <taxon>Gunneridae</taxon>
        <taxon>Pentapetalae</taxon>
        <taxon>asterids</taxon>
        <taxon>lamiids</taxon>
        <taxon>Lamiales</taxon>
        <taxon>Oleaceae</taxon>
        <taxon>Forsythieae</taxon>
        <taxon>Abeliophyllum</taxon>
    </lineage>
</organism>
<dbReference type="EMBL" id="JBFOLK010000009">
    <property type="protein sequence ID" value="KAL2486766.1"/>
    <property type="molecule type" value="Genomic_DNA"/>
</dbReference>
<protein>
    <submittedName>
        <fullName evidence="1">Zinc knuckle (CCHC-type) family protein</fullName>
    </submittedName>
</protein>
<dbReference type="Proteomes" id="UP001604336">
    <property type="component" value="Unassembled WGS sequence"/>
</dbReference>
<accession>A0ABD1RF37</accession>
<name>A0ABD1RF37_9LAMI</name>
<dbReference type="Pfam" id="PF14223">
    <property type="entry name" value="Retrotran_gag_2"/>
    <property type="match status" value="1"/>
</dbReference>
<evidence type="ECO:0000313" key="1">
    <source>
        <dbReference type="EMBL" id="KAL2486766.1"/>
    </source>
</evidence>
<evidence type="ECO:0000313" key="2">
    <source>
        <dbReference type="Proteomes" id="UP001604336"/>
    </source>
</evidence>
<dbReference type="AlphaFoldDB" id="A0ABD1RF37"/>
<keyword evidence="2" id="KW-1185">Reference proteome</keyword>